<keyword evidence="2" id="KW-1185">Reference proteome</keyword>
<dbReference type="AlphaFoldDB" id="A0AAV8V6U6"/>
<proteinExistence type="predicted"/>
<dbReference type="EMBL" id="JANEYG010000392">
    <property type="protein sequence ID" value="KAJ8909884.1"/>
    <property type="molecule type" value="Genomic_DNA"/>
</dbReference>
<gene>
    <name evidence="1" type="ORF">NQ315_008907</name>
</gene>
<evidence type="ECO:0000313" key="2">
    <source>
        <dbReference type="Proteomes" id="UP001159042"/>
    </source>
</evidence>
<evidence type="ECO:0000313" key="1">
    <source>
        <dbReference type="EMBL" id="KAJ8909884.1"/>
    </source>
</evidence>
<reference evidence="1 2" key="1">
    <citation type="journal article" date="2023" name="Insect Mol. Biol.">
        <title>Genome sequencing provides insights into the evolution of gene families encoding plant cell wall-degrading enzymes in longhorned beetles.</title>
        <authorList>
            <person name="Shin N.R."/>
            <person name="Okamura Y."/>
            <person name="Kirsch R."/>
            <person name="Pauchet Y."/>
        </authorList>
    </citation>
    <scope>NUCLEOTIDE SEQUENCE [LARGE SCALE GENOMIC DNA]</scope>
    <source>
        <strain evidence="1">EAD_L_NR</strain>
    </source>
</reference>
<sequence length="112" mass="13230">MLAKNVEREIRATILPTNIAIEHSYNIVLPWYGNSWEIALRRFYLLEKRLLTQPLRENYSRVMRDYMEQGRMTLVDTKENFAENSFYIPHFAVVKESVATPHRIVESSSIVL</sequence>
<name>A0AAV8V6U6_9CUCU</name>
<accession>A0AAV8V6U6</accession>
<dbReference type="Proteomes" id="UP001159042">
    <property type="component" value="Unassembled WGS sequence"/>
</dbReference>
<organism evidence="1 2">
    <name type="scientific">Exocentrus adspersus</name>
    <dbReference type="NCBI Taxonomy" id="1586481"/>
    <lineage>
        <taxon>Eukaryota</taxon>
        <taxon>Metazoa</taxon>
        <taxon>Ecdysozoa</taxon>
        <taxon>Arthropoda</taxon>
        <taxon>Hexapoda</taxon>
        <taxon>Insecta</taxon>
        <taxon>Pterygota</taxon>
        <taxon>Neoptera</taxon>
        <taxon>Endopterygota</taxon>
        <taxon>Coleoptera</taxon>
        <taxon>Polyphaga</taxon>
        <taxon>Cucujiformia</taxon>
        <taxon>Chrysomeloidea</taxon>
        <taxon>Cerambycidae</taxon>
        <taxon>Lamiinae</taxon>
        <taxon>Acanthocinini</taxon>
        <taxon>Exocentrus</taxon>
    </lineage>
</organism>
<comment type="caution">
    <text evidence="1">The sequence shown here is derived from an EMBL/GenBank/DDBJ whole genome shotgun (WGS) entry which is preliminary data.</text>
</comment>
<protein>
    <submittedName>
        <fullName evidence="1">Uncharacterized protein</fullName>
    </submittedName>
</protein>